<keyword evidence="1" id="KW-0175">Coiled coil</keyword>
<feature type="signal peptide" evidence="2">
    <location>
        <begin position="1"/>
        <end position="20"/>
    </location>
</feature>
<reference evidence="3 4" key="1">
    <citation type="submission" date="2018-07" db="EMBL/GenBank/DDBJ databases">
        <title>Draft genome sequence of Ancylomarina sp. M1P.</title>
        <authorList>
            <person name="Yadav S."/>
            <person name="Villanueva L."/>
            <person name="Damste J.S.S."/>
        </authorList>
    </citation>
    <scope>NUCLEOTIDE SEQUENCE [LARGE SCALE GENOMIC DNA]</scope>
    <source>
        <strain evidence="3 4">M1P</strain>
    </source>
</reference>
<sequence>MKKIVLFILLISSQILISSAQNSYEKGMSQALQLWGNTKPMEAIALFERIASNEKENWLPNYYIGLISATQVLSGREKEQASALLEQAQESLNKAKKQSSNNSELFCLQALINTAWVTLDQMNNGQKLSASIMKDYRTAIQLDTNNPRPLYLLAEYQINMAKLFGQDTKPFYEMIQSSLKKFDNFKAPSAFYPRWGRNRAEQLLIGKNAN</sequence>
<feature type="coiled-coil region" evidence="1">
    <location>
        <begin position="78"/>
        <end position="105"/>
    </location>
</feature>
<proteinExistence type="predicted"/>
<dbReference type="Proteomes" id="UP000285794">
    <property type="component" value="Unassembled WGS sequence"/>
</dbReference>
<feature type="chain" id="PRO_5019434686" description="Tetratricopeptide repeat protein" evidence="2">
    <location>
        <begin position="21"/>
        <end position="210"/>
    </location>
</feature>
<comment type="caution">
    <text evidence="3">The sequence shown here is derived from an EMBL/GenBank/DDBJ whole genome shotgun (WGS) entry which is preliminary data.</text>
</comment>
<evidence type="ECO:0008006" key="5">
    <source>
        <dbReference type="Google" id="ProtNLM"/>
    </source>
</evidence>
<dbReference type="InterPro" id="IPR011990">
    <property type="entry name" value="TPR-like_helical_dom_sf"/>
</dbReference>
<accession>A0A425Y1L4</accession>
<gene>
    <name evidence="3" type="ORF">DWB61_09990</name>
</gene>
<dbReference type="EMBL" id="QQWG01000008">
    <property type="protein sequence ID" value="RRG21600.1"/>
    <property type="molecule type" value="Genomic_DNA"/>
</dbReference>
<evidence type="ECO:0000256" key="1">
    <source>
        <dbReference type="SAM" id="Coils"/>
    </source>
</evidence>
<name>A0A425Y1L4_9BACT</name>
<evidence type="ECO:0000256" key="2">
    <source>
        <dbReference type="SAM" id="SignalP"/>
    </source>
</evidence>
<protein>
    <recommendedName>
        <fullName evidence="5">Tetratricopeptide repeat protein</fullName>
    </recommendedName>
</protein>
<dbReference type="SUPFAM" id="SSF48452">
    <property type="entry name" value="TPR-like"/>
    <property type="match status" value="1"/>
</dbReference>
<organism evidence="3 4">
    <name type="scientific">Ancylomarina euxinus</name>
    <dbReference type="NCBI Taxonomy" id="2283627"/>
    <lineage>
        <taxon>Bacteria</taxon>
        <taxon>Pseudomonadati</taxon>
        <taxon>Bacteroidota</taxon>
        <taxon>Bacteroidia</taxon>
        <taxon>Marinilabiliales</taxon>
        <taxon>Marinifilaceae</taxon>
        <taxon>Ancylomarina</taxon>
    </lineage>
</organism>
<dbReference type="Gene3D" id="1.25.40.10">
    <property type="entry name" value="Tetratricopeptide repeat domain"/>
    <property type="match status" value="1"/>
</dbReference>
<dbReference type="RefSeq" id="WP_125030752.1">
    <property type="nucleotide sequence ID" value="NZ_JAPXVP010000001.1"/>
</dbReference>
<evidence type="ECO:0000313" key="4">
    <source>
        <dbReference type="Proteomes" id="UP000285794"/>
    </source>
</evidence>
<keyword evidence="4" id="KW-1185">Reference proteome</keyword>
<evidence type="ECO:0000313" key="3">
    <source>
        <dbReference type="EMBL" id="RRG21600.1"/>
    </source>
</evidence>
<dbReference type="OrthoDB" id="1150971at2"/>
<keyword evidence="2" id="KW-0732">Signal</keyword>
<dbReference type="AlphaFoldDB" id="A0A425Y1L4"/>